<evidence type="ECO:0000313" key="4">
    <source>
        <dbReference type="Proteomes" id="UP001302321"/>
    </source>
</evidence>
<gene>
    <name evidence="3" type="ORF">QBC36DRAFT_139233</name>
</gene>
<dbReference type="AlphaFoldDB" id="A0AAN6W9V8"/>
<keyword evidence="2" id="KW-0812">Transmembrane</keyword>
<dbReference type="EMBL" id="MU866174">
    <property type="protein sequence ID" value="KAK4177136.1"/>
    <property type="molecule type" value="Genomic_DNA"/>
</dbReference>
<reference evidence="3" key="1">
    <citation type="journal article" date="2023" name="Mol. Phylogenet. Evol.">
        <title>Genome-scale phylogeny and comparative genomics of the fungal order Sordariales.</title>
        <authorList>
            <person name="Hensen N."/>
            <person name="Bonometti L."/>
            <person name="Westerberg I."/>
            <person name="Brannstrom I.O."/>
            <person name="Guillou S."/>
            <person name="Cros-Aarteil S."/>
            <person name="Calhoun S."/>
            <person name="Haridas S."/>
            <person name="Kuo A."/>
            <person name="Mondo S."/>
            <person name="Pangilinan J."/>
            <person name="Riley R."/>
            <person name="LaButti K."/>
            <person name="Andreopoulos B."/>
            <person name="Lipzen A."/>
            <person name="Chen C."/>
            <person name="Yan M."/>
            <person name="Daum C."/>
            <person name="Ng V."/>
            <person name="Clum A."/>
            <person name="Steindorff A."/>
            <person name="Ohm R.A."/>
            <person name="Martin F."/>
            <person name="Silar P."/>
            <person name="Natvig D.O."/>
            <person name="Lalanne C."/>
            <person name="Gautier V."/>
            <person name="Ament-Velasquez S.L."/>
            <person name="Kruys A."/>
            <person name="Hutchinson M.I."/>
            <person name="Powell A.J."/>
            <person name="Barry K."/>
            <person name="Miller A.N."/>
            <person name="Grigoriev I.V."/>
            <person name="Debuchy R."/>
            <person name="Gladieux P."/>
            <person name="Hiltunen Thoren M."/>
            <person name="Johannesson H."/>
        </authorList>
    </citation>
    <scope>NUCLEOTIDE SEQUENCE</scope>
    <source>
        <strain evidence="3">CBS 892.96</strain>
    </source>
</reference>
<keyword evidence="4" id="KW-1185">Reference proteome</keyword>
<reference evidence="3" key="2">
    <citation type="submission" date="2023-05" db="EMBL/GenBank/DDBJ databases">
        <authorList>
            <consortium name="Lawrence Berkeley National Laboratory"/>
            <person name="Steindorff A."/>
            <person name="Hensen N."/>
            <person name="Bonometti L."/>
            <person name="Westerberg I."/>
            <person name="Brannstrom I.O."/>
            <person name="Guillou S."/>
            <person name="Cros-Aarteil S."/>
            <person name="Calhoun S."/>
            <person name="Haridas S."/>
            <person name="Kuo A."/>
            <person name="Mondo S."/>
            <person name="Pangilinan J."/>
            <person name="Riley R."/>
            <person name="Labutti K."/>
            <person name="Andreopoulos B."/>
            <person name="Lipzen A."/>
            <person name="Chen C."/>
            <person name="Yanf M."/>
            <person name="Daum C."/>
            <person name="Ng V."/>
            <person name="Clum A."/>
            <person name="Ohm R."/>
            <person name="Martin F."/>
            <person name="Silar P."/>
            <person name="Natvig D."/>
            <person name="Lalanne C."/>
            <person name="Gautier V."/>
            <person name="Ament-Velasquez S.L."/>
            <person name="Kruys A."/>
            <person name="Hutchinson M.I."/>
            <person name="Powell A.J."/>
            <person name="Barry K."/>
            <person name="Miller A.N."/>
            <person name="Grigoriev I.V."/>
            <person name="Debuchy R."/>
            <person name="Gladieux P."/>
            <person name="Thoren M.H."/>
            <person name="Johannesson H."/>
        </authorList>
    </citation>
    <scope>NUCLEOTIDE SEQUENCE</scope>
    <source>
        <strain evidence="3">CBS 892.96</strain>
    </source>
</reference>
<keyword evidence="2" id="KW-0472">Membrane</keyword>
<protein>
    <submittedName>
        <fullName evidence="3">Uncharacterized protein</fullName>
    </submittedName>
</protein>
<feature type="transmembrane region" description="Helical" evidence="2">
    <location>
        <begin position="107"/>
        <end position="130"/>
    </location>
</feature>
<comment type="caution">
    <text evidence="3">The sequence shown here is derived from an EMBL/GenBank/DDBJ whole genome shotgun (WGS) entry which is preliminary data.</text>
</comment>
<keyword evidence="2" id="KW-1133">Transmembrane helix</keyword>
<feature type="region of interest" description="Disordered" evidence="1">
    <location>
        <begin position="148"/>
        <end position="170"/>
    </location>
</feature>
<name>A0AAN6W9V8_9PEZI</name>
<evidence type="ECO:0000256" key="1">
    <source>
        <dbReference type="SAM" id="MobiDB-lite"/>
    </source>
</evidence>
<evidence type="ECO:0000313" key="3">
    <source>
        <dbReference type="EMBL" id="KAK4177136.1"/>
    </source>
</evidence>
<sequence length="341" mass="35541">MANHQHQYGQTASQYSALPEVADYSMNAPEVVTHDPMQKQATTAGANSYYVPPRNAPGGSGTAVYSPPAYNQEPKNYGGAMTVAAVQPSTPESSSTTSPGPNKKVTILSVLVGILAVVVVALAVAAGLMAKKASDKDAQIASMNAELQSVGGGSSSSSENNNGAAAAADKETMTVTVLAPSATGTGSGGTGGSSSTSAFLVEDVSNGCNDSSETITGTDYTTKLYGKVTFRRYCNQKTVSEPIYAMHTPDFETCLEACASWSQALPYVFSDVSDRNRVNITCSAVNFVPKWTDKNESARKQARGNCYLKSGEQTEEKSLRASASDTVSHAAIVIKQAAKKV</sequence>
<proteinExistence type="predicted"/>
<evidence type="ECO:0000256" key="2">
    <source>
        <dbReference type="SAM" id="Phobius"/>
    </source>
</evidence>
<dbReference type="Proteomes" id="UP001302321">
    <property type="component" value="Unassembled WGS sequence"/>
</dbReference>
<accession>A0AAN6W9V8</accession>
<feature type="compositionally biased region" description="Low complexity" evidence="1">
    <location>
        <begin position="155"/>
        <end position="167"/>
    </location>
</feature>
<organism evidence="3 4">
    <name type="scientific">Triangularia setosa</name>
    <dbReference type="NCBI Taxonomy" id="2587417"/>
    <lineage>
        <taxon>Eukaryota</taxon>
        <taxon>Fungi</taxon>
        <taxon>Dikarya</taxon>
        <taxon>Ascomycota</taxon>
        <taxon>Pezizomycotina</taxon>
        <taxon>Sordariomycetes</taxon>
        <taxon>Sordariomycetidae</taxon>
        <taxon>Sordariales</taxon>
        <taxon>Podosporaceae</taxon>
        <taxon>Triangularia</taxon>
    </lineage>
</organism>